<gene>
    <name evidence="5" type="ORF">AFUS01_LOCUS18846</name>
</gene>
<feature type="region of interest" description="Disordered" evidence="3">
    <location>
        <begin position="1055"/>
        <end position="1082"/>
    </location>
</feature>
<evidence type="ECO:0000313" key="5">
    <source>
        <dbReference type="EMBL" id="CAG7730182.1"/>
    </source>
</evidence>
<evidence type="ECO:0000256" key="2">
    <source>
        <dbReference type="SAM" id="Coils"/>
    </source>
</evidence>
<keyword evidence="1 2" id="KW-0175">Coiled coil</keyword>
<dbReference type="PANTHER" id="PTHR45916:SF1">
    <property type="entry name" value="STRUCTURAL MAINTENANCE OF CHROMOSOMES PROTEIN 5"/>
    <property type="match status" value="1"/>
</dbReference>
<evidence type="ECO:0000313" key="6">
    <source>
        <dbReference type="Proteomes" id="UP000708208"/>
    </source>
</evidence>
<dbReference type="OrthoDB" id="10254973at2759"/>
<proteinExistence type="predicted"/>
<dbReference type="Pfam" id="PF02463">
    <property type="entry name" value="SMC_N"/>
    <property type="match status" value="1"/>
</dbReference>
<sequence>MMRINNGAFEQSLMGFPPFKGSKGSIVRLKIRDFMTYHLVEMTAGPNVNLIMGPNGTGKSTIVCAICLGLAGKAKFLGRAHALKEYIRHGAKRASVEIELYGAEEENWVIRRDIQETKSGASSDWFLNNRKTPESQITDLMAKLNIQLDNLCQFLPQDRVQDFAKMEPVELLENTEKSIDNNAGLLAKHAQLKELQEEIKLLEQTQRKFSEELRNETAHTNRMEHDVRAFNDRKELLEKIHEYEGKKLWLKYVKAMDEFTALKEKYNELSAKKNKEEKIIAPLKKEIDSLNQKLSEYRTTMIRHRNQNNTGIDSLKRNYRDASDNADALVHSFKAELETAEKSEKERVKRLEEKKERLKVLRNELEEMRNRGDLDEEAMNREIKDCDEAQTRYSSKIFEIKGLDATDESDIRMCQNRMKKHERELNTMNEFRNSRIHYLERRSPDVAKAAKYFFDPENQATIQQRLIGKIHEPLILHINVNDLAYGSVAERHIPPSDLTAFFCENKNDVKTLIQMSLEKNWRVSVIHHDMGANFVKPQSIMTEEYRRTYFFQKNLIDLIEAPDYYMSYLCKTVRPQDILIGSDKTDALTSEIMNNTQLRNYYTRKHAVIIRTSYYTGQKNATTSYLSDPRIFTATINAVEIERLKESMRQITDDMKRLQNQISSRKPELEKWLHNRQKVEQRKREINNRIAYRIETMGKMQSCENFIAAMEADKQDVEQLREKLGGKILKERMKQLTALESCSVGIRELAERRVDLLVVQQQTSLVHECVAAKQNQYDDAKINVNQCINEMKTLEVRVKAATESAKKHKADARVKTNQQDPPADVARKEINETKVDGEINKCNAQLNFLPDTDERIVETYNKRMQKITELEKIKSDTETNLHLKKTEILNLKSRWLEPLEELVQRINTNFGNFFRQMQCVGEVSLDRGEDENNFSKYGIKIKVKFRSNEPLVELCGWKQSGGERAITTALYILSLQELTKVPFRVIDEINQGMDAKNEARFFRLLCSLAKGEDTPQYFLLTPKMLPPVDYPDNVDFHIIFNGPYVKVGFQDSQDVRKNGVSQDDNTDEESDSCDSDEDMEVS</sequence>
<dbReference type="GO" id="GO:0030915">
    <property type="term" value="C:Smc5-Smc6 complex"/>
    <property type="evidence" value="ECO:0007669"/>
    <property type="project" value="TreeGrafter"/>
</dbReference>
<dbReference type="InterPro" id="IPR003395">
    <property type="entry name" value="RecF/RecN/SMC_N"/>
</dbReference>
<dbReference type="GO" id="GO:0016887">
    <property type="term" value="F:ATP hydrolysis activity"/>
    <property type="evidence" value="ECO:0007669"/>
    <property type="project" value="InterPro"/>
</dbReference>
<name>A0A8J2K154_9HEXA</name>
<protein>
    <recommendedName>
        <fullName evidence="4">RecF/RecN/SMC N-terminal domain-containing protein</fullName>
    </recommendedName>
</protein>
<dbReference type="GO" id="GO:0005634">
    <property type="term" value="C:nucleus"/>
    <property type="evidence" value="ECO:0007669"/>
    <property type="project" value="TreeGrafter"/>
</dbReference>
<dbReference type="PANTHER" id="PTHR45916">
    <property type="entry name" value="STRUCTURAL MAINTENANCE OF CHROMOSOMES PROTEIN 5"/>
    <property type="match status" value="1"/>
</dbReference>
<feature type="coiled-coil region" evidence="2">
    <location>
        <begin position="185"/>
        <end position="212"/>
    </location>
</feature>
<dbReference type="GO" id="GO:0000724">
    <property type="term" value="P:double-strand break repair via homologous recombination"/>
    <property type="evidence" value="ECO:0007669"/>
    <property type="project" value="TreeGrafter"/>
</dbReference>
<feature type="coiled-coil region" evidence="2">
    <location>
        <begin position="334"/>
        <end position="378"/>
    </location>
</feature>
<organism evidence="5 6">
    <name type="scientific">Allacma fusca</name>
    <dbReference type="NCBI Taxonomy" id="39272"/>
    <lineage>
        <taxon>Eukaryota</taxon>
        <taxon>Metazoa</taxon>
        <taxon>Ecdysozoa</taxon>
        <taxon>Arthropoda</taxon>
        <taxon>Hexapoda</taxon>
        <taxon>Collembola</taxon>
        <taxon>Symphypleona</taxon>
        <taxon>Sminthuridae</taxon>
        <taxon>Allacma</taxon>
    </lineage>
</organism>
<accession>A0A8J2K154</accession>
<feature type="coiled-coil region" evidence="2">
    <location>
        <begin position="641"/>
        <end position="727"/>
    </location>
</feature>
<evidence type="ECO:0000256" key="1">
    <source>
        <dbReference type="ARBA" id="ARBA00023054"/>
    </source>
</evidence>
<evidence type="ECO:0000259" key="4">
    <source>
        <dbReference type="Pfam" id="PF02463"/>
    </source>
</evidence>
<reference evidence="5" key="1">
    <citation type="submission" date="2021-06" db="EMBL/GenBank/DDBJ databases">
        <authorList>
            <person name="Hodson N. C."/>
            <person name="Mongue J. A."/>
            <person name="Jaron S. K."/>
        </authorList>
    </citation>
    <scope>NUCLEOTIDE SEQUENCE</scope>
</reference>
<dbReference type="Proteomes" id="UP000708208">
    <property type="component" value="Unassembled WGS sequence"/>
</dbReference>
<evidence type="ECO:0000256" key="3">
    <source>
        <dbReference type="SAM" id="MobiDB-lite"/>
    </source>
</evidence>
<comment type="caution">
    <text evidence="5">The sequence shown here is derived from an EMBL/GenBank/DDBJ whole genome shotgun (WGS) entry which is preliminary data.</text>
</comment>
<feature type="coiled-coil region" evidence="2">
    <location>
        <begin position="770"/>
        <end position="811"/>
    </location>
</feature>
<keyword evidence="6" id="KW-1185">Reference proteome</keyword>
<feature type="domain" description="RecF/RecN/SMC N-terminal" evidence="4">
    <location>
        <begin position="26"/>
        <end position="1010"/>
    </location>
</feature>
<feature type="compositionally biased region" description="Acidic residues" evidence="3">
    <location>
        <begin position="1064"/>
        <end position="1082"/>
    </location>
</feature>
<dbReference type="EMBL" id="CAJVCH010190333">
    <property type="protein sequence ID" value="CAG7730182.1"/>
    <property type="molecule type" value="Genomic_DNA"/>
</dbReference>
<dbReference type="AlphaFoldDB" id="A0A8J2K154"/>
<dbReference type="GO" id="GO:0003697">
    <property type="term" value="F:single-stranded DNA binding"/>
    <property type="evidence" value="ECO:0007669"/>
    <property type="project" value="TreeGrafter"/>
</dbReference>
<feature type="coiled-coil region" evidence="2">
    <location>
        <begin position="252"/>
        <end position="307"/>
    </location>
</feature>